<dbReference type="OrthoDB" id="509124at2759"/>
<dbReference type="HOGENOM" id="CLU_069867_4_0_1"/>
<evidence type="ECO:0008006" key="3">
    <source>
        <dbReference type="Google" id="ProtNLM"/>
    </source>
</evidence>
<reference evidence="1 2" key="1">
    <citation type="submission" date="2013-03" db="EMBL/GenBank/DDBJ databases">
        <title>The Genome Sequence of Cladophialophora psammophila CBS 110553.</title>
        <authorList>
            <consortium name="The Broad Institute Genomics Platform"/>
            <person name="Cuomo C."/>
            <person name="de Hoog S."/>
            <person name="Gorbushina A."/>
            <person name="Walker B."/>
            <person name="Young S.K."/>
            <person name="Zeng Q."/>
            <person name="Gargeya S."/>
            <person name="Fitzgerald M."/>
            <person name="Haas B."/>
            <person name="Abouelleil A."/>
            <person name="Allen A.W."/>
            <person name="Alvarado L."/>
            <person name="Arachchi H.M."/>
            <person name="Berlin A.M."/>
            <person name="Chapman S.B."/>
            <person name="Gainer-Dewar J."/>
            <person name="Goldberg J."/>
            <person name="Griggs A."/>
            <person name="Gujja S."/>
            <person name="Hansen M."/>
            <person name="Howarth C."/>
            <person name="Imamovic A."/>
            <person name="Ireland A."/>
            <person name="Larimer J."/>
            <person name="McCowan C."/>
            <person name="Murphy C."/>
            <person name="Pearson M."/>
            <person name="Poon T.W."/>
            <person name="Priest M."/>
            <person name="Roberts A."/>
            <person name="Saif S."/>
            <person name="Shea T."/>
            <person name="Sisk P."/>
            <person name="Sykes S."/>
            <person name="Wortman J."/>
            <person name="Nusbaum C."/>
            <person name="Birren B."/>
        </authorList>
    </citation>
    <scope>NUCLEOTIDE SEQUENCE [LARGE SCALE GENOMIC DNA]</scope>
    <source>
        <strain evidence="1 2">CBS 110553</strain>
    </source>
</reference>
<dbReference type="Gene3D" id="3.30.530.20">
    <property type="match status" value="1"/>
</dbReference>
<comment type="caution">
    <text evidence="1">The sequence shown here is derived from an EMBL/GenBank/DDBJ whole genome shotgun (WGS) entry which is preliminary data.</text>
</comment>
<dbReference type="EMBL" id="AMGX01000033">
    <property type="protein sequence ID" value="EXJ57753.1"/>
    <property type="molecule type" value="Genomic_DNA"/>
</dbReference>
<name>W9VQB8_9EURO</name>
<dbReference type="GeneID" id="19196997"/>
<dbReference type="InterPro" id="IPR023393">
    <property type="entry name" value="START-like_dom_sf"/>
</dbReference>
<dbReference type="CDD" id="cd07822">
    <property type="entry name" value="SRPBCC_4"/>
    <property type="match status" value="1"/>
</dbReference>
<evidence type="ECO:0000313" key="1">
    <source>
        <dbReference type="EMBL" id="EXJ57753.1"/>
    </source>
</evidence>
<accession>W9VQB8</accession>
<sequence length="152" mass="17831">MPSVYTSLRLPAPPQQIWDILTDFEHYSEWNPVIQSISGEQCTNGRLHLQMKNPRTSKVRKSDPIIKNWSPVCHLHWRARPFDLPGLFTEYHHFILQPSADGMSTDFEHFELFSGIFAYLIKYIRKITYSDREDAFNAMNDALKKRAGHPRK</sequence>
<dbReference type="RefSeq" id="XP_007751070.1">
    <property type="nucleotide sequence ID" value="XM_007752880.1"/>
</dbReference>
<dbReference type="Proteomes" id="UP000019471">
    <property type="component" value="Unassembled WGS sequence"/>
</dbReference>
<gene>
    <name evidence="1" type="ORF">A1O5_12311</name>
</gene>
<dbReference type="SUPFAM" id="SSF55961">
    <property type="entry name" value="Bet v1-like"/>
    <property type="match status" value="1"/>
</dbReference>
<dbReference type="PANTHER" id="PTHR36166:SF1">
    <property type="entry name" value="SRPBCC DOMAIN-CONTAINING PROTEIN"/>
    <property type="match status" value="1"/>
</dbReference>
<organism evidence="1 2">
    <name type="scientific">Cladophialophora psammophila CBS 110553</name>
    <dbReference type="NCBI Taxonomy" id="1182543"/>
    <lineage>
        <taxon>Eukaryota</taxon>
        <taxon>Fungi</taxon>
        <taxon>Dikarya</taxon>
        <taxon>Ascomycota</taxon>
        <taxon>Pezizomycotina</taxon>
        <taxon>Eurotiomycetes</taxon>
        <taxon>Chaetothyriomycetidae</taxon>
        <taxon>Chaetothyriales</taxon>
        <taxon>Herpotrichiellaceae</taxon>
        <taxon>Cladophialophora</taxon>
    </lineage>
</organism>
<dbReference type="AlphaFoldDB" id="W9VQB8"/>
<dbReference type="eggNOG" id="ENOG502S57J">
    <property type="taxonomic scope" value="Eukaryota"/>
</dbReference>
<dbReference type="PANTHER" id="PTHR36166">
    <property type="entry name" value="CHROMOSOME 9, WHOLE GENOME SHOTGUN SEQUENCE"/>
    <property type="match status" value="1"/>
</dbReference>
<keyword evidence="2" id="KW-1185">Reference proteome</keyword>
<evidence type="ECO:0000313" key="2">
    <source>
        <dbReference type="Proteomes" id="UP000019471"/>
    </source>
</evidence>
<dbReference type="InterPro" id="IPR019587">
    <property type="entry name" value="Polyketide_cyclase/dehydratase"/>
</dbReference>
<dbReference type="Pfam" id="PF10604">
    <property type="entry name" value="Polyketide_cyc2"/>
    <property type="match status" value="1"/>
</dbReference>
<proteinExistence type="predicted"/>
<protein>
    <recommendedName>
        <fullName evidence="3">Coenzyme Q-binding protein COQ10 START domain-containing protein</fullName>
    </recommendedName>
</protein>